<dbReference type="InterPro" id="IPR036324">
    <property type="entry name" value="Mn/Fe_SOD_N_sf"/>
</dbReference>
<dbReference type="GO" id="GO:0005737">
    <property type="term" value="C:cytoplasm"/>
    <property type="evidence" value="ECO:0007669"/>
    <property type="project" value="TreeGrafter"/>
</dbReference>
<dbReference type="STRING" id="858893.H6BJT8"/>
<dbReference type="EMBL" id="JH226130">
    <property type="protein sequence ID" value="EHY52308.1"/>
    <property type="molecule type" value="Genomic_DNA"/>
</dbReference>
<organism evidence="3 4">
    <name type="scientific">Exophiala dermatitidis (strain ATCC 34100 / CBS 525.76 / NIH/UT8656)</name>
    <name type="common">Black yeast</name>
    <name type="synonym">Wangiella dermatitidis</name>
    <dbReference type="NCBI Taxonomy" id="858893"/>
    <lineage>
        <taxon>Eukaryota</taxon>
        <taxon>Fungi</taxon>
        <taxon>Dikarya</taxon>
        <taxon>Ascomycota</taxon>
        <taxon>Pezizomycotina</taxon>
        <taxon>Eurotiomycetes</taxon>
        <taxon>Chaetothyriomycetidae</taxon>
        <taxon>Chaetothyriales</taxon>
        <taxon>Herpotrichiellaceae</taxon>
        <taxon>Exophiala</taxon>
    </lineage>
</organism>
<comment type="function">
    <text evidence="1">Component of the mitochondrial ribosome (mitoribosome), a dedicated translation machinery responsible for the synthesis of mitochondrial genome-encoded proteins, including at least some of the essential transmembrane subunits of the mitochondrial respiratory chain. The mitoribosomes are attached to the mitochondrial inner membrane and translation products are cotranslationally integrated into the membrane.</text>
</comment>
<dbReference type="OrthoDB" id="275227at2759"/>
<evidence type="ECO:0000256" key="1">
    <source>
        <dbReference type="ARBA" id="ARBA00037226"/>
    </source>
</evidence>
<dbReference type="SUPFAM" id="SSF54719">
    <property type="entry name" value="Fe,Mn superoxide dismutase (SOD), C-terminal domain"/>
    <property type="match status" value="1"/>
</dbReference>
<dbReference type="InterPro" id="IPR036314">
    <property type="entry name" value="SOD_C_sf"/>
</dbReference>
<dbReference type="GO" id="GO:0046872">
    <property type="term" value="F:metal ion binding"/>
    <property type="evidence" value="ECO:0007669"/>
    <property type="project" value="InterPro"/>
</dbReference>
<dbReference type="eggNOG" id="KOG0876">
    <property type="taxonomic scope" value="Eukaryota"/>
</dbReference>
<dbReference type="InterPro" id="IPR019832">
    <property type="entry name" value="Mn/Fe_SOD_C"/>
</dbReference>
<evidence type="ECO:0000259" key="2">
    <source>
        <dbReference type="Pfam" id="PF02777"/>
    </source>
</evidence>
<dbReference type="VEuPathDB" id="FungiDB:HMPREF1120_00522"/>
<dbReference type="Gene3D" id="3.55.40.20">
    <property type="entry name" value="Iron/manganese superoxide dismutase, C-terminal domain"/>
    <property type="match status" value="1"/>
</dbReference>
<dbReference type="FunCoup" id="H6BJT8">
    <property type="interactions" value="105"/>
</dbReference>
<name>H6BJT8_EXODN</name>
<dbReference type="OMA" id="MTAREPN"/>
<evidence type="ECO:0000313" key="4">
    <source>
        <dbReference type="Proteomes" id="UP000007304"/>
    </source>
</evidence>
<keyword evidence="4" id="KW-1185">Reference proteome</keyword>
<protein>
    <submittedName>
        <fullName evidence="3">Fe-Mn family superoxide dismutase</fullName>
    </submittedName>
</protein>
<gene>
    <name evidence="3" type="ORF">HMPREF1120_00522</name>
</gene>
<dbReference type="HOGENOM" id="CLU_057349_1_0_1"/>
<dbReference type="Pfam" id="PF02777">
    <property type="entry name" value="Sod_Fe_C"/>
    <property type="match status" value="2"/>
</dbReference>
<dbReference type="InParanoid" id="H6BJT8"/>
<evidence type="ECO:0000313" key="3">
    <source>
        <dbReference type="EMBL" id="EHY52308.1"/>
    </source>
</evidence>
<dbReference type="Proteomes" id="UP000007304">
    <property type="component" value="Unassembled WGS sequence"/>
</dbReference>
<dbReference type="GeneID" id="20305161"/>
<proteinExistence type="predicted"/>
<dbReference type="PANTHER" id="PTHR43595">
    <property type="entry name" value="37S RIBOSOMAL PROTEIN S26, MITOCHONDRIAL"/>
    <property type="match status" value="1"/>
</dbReference>
<dbReference type="AlphaFoldDB" id="H6BJT8"/>
<dbReference type="RefSeq" id="XP_009152769.1">
    <property type="nucleotide sequence ID" value="XM_009154521.1"/>
</dbReference>
<accession>H6BJT8</accession>
<feature type="domain" description="Manganese/iron superoxide dismutase C-terminal" evidence="2">
    <location>
        <begin position="139"/>
        <end position="194"/>
    </location>
</feature>
<dbReference type="SUPFAM" id="SSF46609">
    <property type="entry name" value="Fe,Mn superoxide dismutase (SOD), N-terminal domain"/>
    <property type="match status" value="1"/>
</dbReference>
<reference evidence="3" key="1">
    <citation type="submission" date="2011-07" db="EMBL/GenBank/DDBJ databases">
        <title>The Genome Sequence of Exophiala (Wangiella) dermatitidis NIH/UT8656.</title>
        <authorList>
            <consortium name="The Broad Institute Genome Sequencing Platform"/>
            <person name="Cuomo C."/>
            <person name="Wang Z."/>
            <person name="Hunicke-Smith S."/>
            <person name="Szanislo P.J."/>
            <person name="Earl A."/>
            <person name="Young S.K."/>
            <person name="Zeng Q."/>
            <person name="Gargeya S."/>
            <person name="Fitzgerald M."/>
            <person name="Haas B."/>
            <person name="Abouelleil A."/>
            <person name="Alvarado L."/>
            <person name="Arachchi H.M."/>
            <person name="Berlin A."/>
            <person name="Brown A."/>
            <person name="Chapman S.B."/>
            <person name="Chen Z."/>
            <person name="Dunbar C."/>
            <person name="Freedman E."/>
            <person name="Gearin G."/>
            <person name="Gellesch M."/>
            <person name="Goldberg J."/>
            <person name="Griggs A."/>
            <person name="Gujja S."/>
            <person name="Heiman D."/>
            <person name="Howarth C."/>
            <person name="Larson L."/>
            <person name="Lui A."/>
            <person name="MacDonald P.J.P."/>
            <person name="Montmayeur A."/>
            <person name="Murphy C."/>
            <person name="Neiman D."/>
            <person name="Pearson M."/>
            <person name="Priest M."/>
            <person name="Roberts A."/>
            <person name="Saif S."/>
            <person name="Shea T."/>
            <person name="Shenoy N."/>
            <person name="Sisk P."/>
            <person name="Stolte C."/>
            <person name="Sykes S."/>
            <person name="Wortman J."/>
            <person name="Nusbaum C."/>
            <person name="Birren B."/>
        </authorList>
    </citation>
    <scope>NUCLEOTIDE SEQUENCE</scope>
    <source>
        <strain evidence="3">NIH/UT8656</strain>
    </source>
</reference>
<sequence>MITRPATRPQSLLRAIVKQAQSSLPRTQRRSKHSVPLWADSKKQERFAKNGVPGFLSPTTYHETYEKYTQHLCDRLNEWTQGTPDESTSAFDLHAINAHKPERAALYNHAAMANHTHFFWESLTDAEDPVERRPGLNTMRSIEMDFESVDHLRSEFLEVADAMFGNGFVWLMKPPTPGGLTILATYNAGSPYSEAAPRRDNRDMATYDGRQLAAQLSGRGGLGAGSLEERTLGRGGGLGVAGSFGDFSSARANLYSGALNAQPILCVNVWQHQYIPDYGVLGKRAYLTAWWDHIDWQMVERRHSMYETEGERFAPNRNSRPYANVMDAVTRAM</sequence>
<dbReference type="GO" id="GO:0004784">
    <property type="term" value="F:superoxide dismutase activity"/>
    <property type="evidence" value="ECO:0007669"/>
    <property type="project" value="InterPro"/>
</dbReference>
<dbReference type="PANTHER" id="PTHR43595:SF2">
    <property type="entry name" value="SMALL RIBOSOMAL SUBUNIT PROTEIN MS42"/>
    <property type="match status" value="1"/>
</dbReference>
<feature type="domain" description="Manganese/iron superoxide dismutase C-terminal" evidence="2">
    <location>
        <begin position="260"/>
        <end position="302"/>
    </location>
</feature>